<gene>
    <name evidence="3" type="ORF">CAMP_LOCUS3362</name>
</gene>
<accession>A0A9P1MXU5</accession>
<dbReference type="InterPro" id="IPR000719">
    <property type="entry name" value="Prot_kinase_dom"/>
</dbReference>
<dbReference type="InterPro" id="IPR011009">
    <property type="entry name" value="Kinase-like_dom_sf"/>
</dbReference>
<dbReference type="Gene3D" id="1.10.510.10">
    <property type="entry name" value="Transferase(Phosphotransferase) domain 1"/>
    <property type="match status" value="1"/>
</dbReference>
<evidence type="ECO:0000313" key="3">
    <source>
        <dbReference type="EMBL" id="CAI5440725.1"/>
    </source>
</evidence>
<proteinExistence type="predicted"/>
<dbReference type="EMBL" id="CANHGI010000002">
    <property type="protein sequence ID" value="CAI5440725.1"/>
    <property type="molecule type" value="Genomic_DNA"/>
</dbReference>
<dbReference type="PROSITE" id="PS00108">
    <property type="entry name" value="PROTEIN_KINASE_ST"/>
    <property type="match status" value="1"/>
</dbReference>
<dbReference type="PANTHER" id="PTHR11909">
    <property type="entry name" value="CASEIN KINASE-RELATED"/>
    <property type="match status" value="1"/>
</dbReference>
<protein>
    <recommendedName>
        <fullName evidence="1">non-specific serine/threonine protein kinase</fullName>
        <ecNumber evidence="1">2.7.11.1</ecNumber>
    </recommendedName>
</protein>
<sequence>METVKNENKDETNIKLSEGDRLGDYEVVKMISAGEFGAIYEVRHTNSLPFALKVEARNGAEKYLKMDATVLQSLEKLQSPHFCRFYFCARTTHLNIIVMSLCGRNLNQLRQECKHQKFTIYTAMNVAKQTLDSIQILHSIGFIHRDIKPGNFCISLENPRLIKLLDFGMSRKYLDKNSKLMNPRWYSTFKGTIRYAALATHNGRENSRKDDLESWLYVMVEMMVGTLPWYTMNDIAHIAQSKQHSRTHIIREFFSGCPKEFIHILVYIDSLGYYDCPDYAIIRGLITHALRKTRRSSNKLYDWEKVNVSIPIVSNSSSPSLEIKIVLFVLFSVVQSQFGMGMGPGMGMGMMRPGMGMGPGMNRFGGGPMMRPGMGGGFGRPMMGPGMGWGRK</sequence>
<organism evidence="3 4">
    <name type="scientific">Caenorhabditis angaria</name>
    <dbReference type="NCBI Taxonomy" id="860376"/>
    <lineage>
        <taxon>Eukaryota</taxon>
        <taxon>Metazoa</taxon>
        <taxon>Ecdysozoa</taxon>
        <taxon>Nematoda</taxon>
        <taxon>Chromadorea</taxon>
        <taxon>Rhabditida</taxon>
        <taxon>Rhabditina</taxon>
        <taxon>Rhabditomorpha</taxon>
        <taxon>Rhabditoidea</taxon>
        <taxon>Rhabditidae</taxon>
        <taxon>Peloderinae</taxon>
        <taxon>Caenorhabditis</taxon>
    </lineage>
</organism>
<dbReference type="InterPro" id="IPR050235">
    <property type="entry name" value="CK1_Ser-Thr_kinase"/>
</dbReference>
<evidence type="ECO:0000256" key="1">
    <source>
        <dbReference type="ARBA" id="ARBA00012513"/>
    </source>
</evidence>
<dbReference type="SUPFAM" id="SSF56112">
    <property type="entry name" value="Protein kinase-like (PK-like)"/>
    <property type="match status" value="1"/>
</dbReference>
<dbReference type="PROSITE" id="PS50011">
    <property type="entry name" value="PROTEIN_KINASE_DOM"/>
    <property type="match status" value="1"/>
</dbReference>
<feature type="domain" description="Protein kinase" evidence="2">
    <location>
        <begin position="25"/>
        <end position="313"/>
    </location>
</feature>
<dbReference type="Pfam" id="PF00069">
    <property type="entry name" value="Pkinase"/>
    <property type="match status" value="1"/>
</dbReference>
<evidence type="ECO:0000313" key="4">
    <source>
        <dbReference type="Proteomes" id="UP001152747"/>
    </source>
</evidence>
<evidence type="ECO:0000259" key="2">
    <source>
        <dbReference type="PROSITE" id="PS50011"/>
    </source>
</evidence>
<dbReference type="SMART" id="SM00220">
    <property type="entry name" value="S_TKc"/>
    <property type="match status" value="1"/>
</dbReference>
<dbReference type="AlphaFoldDB" id="A0A9P1MXU5"/>
<dbReference type="GO" id="GO:0005524">
    <property type="term" value="F:ATP binding"/>
    <property type="evidence" value="ECO:0007669"/>
    <property type="project" value="InterPro"/>
</dbReference>
<keyword evidence="4" id="KW-1185">Reference proteome</keyword>
<dbReference type="OrthoDB" id="5979581at2759"/>
<dbReference type="InterPro" id="IPR008271">
    <property type="entry name" value="Ser/Thr_kinase_AS"/>
</dbReference>
<comment type="caution">
    <text evidence="3">The sequence shown here is derived from an EMBL/GenBank/DDBJ whole genome shotgun (WGS) entry which is preliminary data.</text>
</comment>
<dbReference type="GO" id="GO:0004674">
    <property type="term" value="F:protein serine/threonine kinase activity"/>
    <property type="evidence" value="ECO:0007669"/>
    <property type="project" value="UniProtKB-EC"/>
</dbReference>
<name>A0A9P1MXU5_9PELO</name>
<dbReference type="Proteomes" id="UP001152747">
    <property type="component" value="Unassembled WGS sequence"/>
</dbReference>
<reference evidence="3" key="1">
    <citation type="submission" date="2022-11" db="EMBL/GenBank/DDBJ databases">
        <authorList>
            <person name="Kikuchi T."/>
        </authorList>
    </citation>
    <scope>NUCLEOTIDE SEQUENCE</scope>
    <source>
        <strain evidence="3">PS1010</strain>
    </source>
</reference>
<dbReference type="EC" id="2.7.11.1" evidence="1"/>